<dbReference type="RefSeq" id="WP_091668027.1">
    <property type="nucleotide sequence ID" value="NZ_FOKG01000001.1"/>
</dbReference>
<protein>
    <recommendedName>
        <fullName evidence="4">DUF5666 domain-containing protein</fullName>
    </recommendedName>
</protein>
<dbReference type="EMBL" id="FOKG01000001">
    <property type="protein sequence ID" value="SFA74613.1"/>
    <property type="molecule type" value="Genomic_DNA"/>
</dbReference>
<dbReference type="AlphaFoldDB" id="A0A1I0VF12"/>
<feature type="chain" id="PRO_5039407989" description="DUF5666 domain-containing protein" evidence="1">
    <location>
        <begin position="29"/>
        <end position="151"/>
    </location>
</feature>
<accession>A0A1I0VF12</accession>
<evidence type="ECO:0000313" key="2">
    <source>
        <dbReference type="EMBL" id="SFA74613.1"/>
    </source>
</evidence>
<organism evidence="2 3">
    <name type="scientific">Amycolatopsis marina</name>
    <dbReference type="NCBI Taxonomy" id="490629"/>
    <lineage>
        <taxon>Bacteria</taxon>
        <taxon>Bacillati</taxon>
        <taxon>Actinomycetota</taxon>
        <taxon>Actinomycetes</taxon>
        <taxon>Pseudonocardiales</taxon>
        <taxon>Pseudonocardiaceae</taxon>
        <taxon>Amycolatopsis</taxon>
    </lineage>
</organism>
<evidence type="ECO:0000313" key="3">
    <source>
        <dbReference type="Proteomes" id="UP000243799"/>
    </source>
</evidence>
<proteinExistence type="predicted"/>
<sequence>MPYPTTAARVPRWLAVALLALSVTVACGDSAGPDKNATAQDVTENENIFHDEEYIGQQVTVTATVTDVIGPNSFAIGGQEYGEDSLLVLTEQGTVDVHKGEVAHVTGTVERFTFADYADLYGLDDERAYEAYHDKQILIAEDIHLSTPDVP</sequence>
<reference evidence="3" key="1">
    <citation type="submission" date="2016-10" db="EMBL/GenBank/DDBJ databases">
        <authorList>
            <person name="Varghese N."/>
            <person name="Submissions S."/>
        </authorList>
    </citation>
    <scope>NUCLEOTIDE SEQUENCE [LARGE SCALE GENOMIC DNA]</scope>
    <source>
        <strain evidence="3">CGMCC 4.3568</strain>
    </source>
</reference>
<name>A0A1I0VF12_9PSEU</name>
<gene>
    <name evidence="2" type="ORF">SAMN05216266_101190</name>
</gene>
<dbReference type="STRING" id="490629.SAMN05216266_101190"/>
<evidence type="ECO:0000256" key="1">
    <source>
        <dbReference type="SAM" id="SignalP"/>
    </source>
</evidence>
<dbReference type="Proteomes" id="UP000243799">
    <property type="component" value="Unassembled WGS sequence"/>
</dbReference>
<feature type="signal peptide" evidence="1">
    <location>
        <begin position="1"/>
        <end position="28"/>
    </location>
</feature>
<keyword evidence="1" id="KW-0732">Signal</keyword>
<evidence type="ECO:0008006" key="4">
    <source>
        <dbReference type="Google" id="ProtNLM"/>
    </source>
</evidence>
<keyword evidence="3" id="KW-1185">Reference proteome</keyword>
<dbReference type="OrthoDB" id="3696716at2"/>